<evidence type="ECO:0000313" key="12">
    <source>
        <dbReference type="Proteomes" id="UP000663877"/>
    </source>
</evidence>
<evidence type="ECO:0000256" key="6">
    <source>
        <dbReference type="PROSITE-ProRule" id="PRU00331"/>
    </source>
</evidence>
<dbReference type="PROSITE" id="PS50957">
    <property type="entry name" value="JOSEPHIN"/>
    <property type="match status" value="1"/>
</dbReference>
<protein>
    <recommendedName>
        <fullName evidence="2">ubiquitinyl hydrolase 1</fullName>
        <ecNumber evidence="2">3.4.19.12</ecNumber>
    </recommendedName>
</protein>
<evidence type="ECO:0000256" key="1">
    <source>
        <dbReference type="ARBA" id="ARBA00000707"/>
    </source>
</evidence>
<dbReference type="SMART" id="SM01246">
    <property type="entry name" value="Josephin"/>
    <property type="match status" value="1"/>
</dbReference>
<evidence type="ECO:0000313" key="10">
    <source>
        <dbReference type="EMBL" id="CAF1510447.1"/>
    </source>
</evidence>
<dbReference type="GO" id="GO:0006508">
    <property type="term" value="P:proteolysis"/>
    <property type="evidence" value="ECO:0007669"/>
    <property type="project" value="UniProtKB-KW"/>
</dbReference>
<dbReference type="OrthoDB" id="422700at2759"/>
<dbReference type="PRINTS" id="PR01233">
    <property type="entry name" value="JOSEPHIN"/>
</dbReference>
<name>A0A814TMD7_9BILA</name>
<dbReference type="Proteomes" id="UP000663877">
    <property type="component" value="Unassembled WGS sequence"/>
</dbReference>
<dbReference type="Pfam" id="PF02099">
    <property type="entry name" value="Josephin"/>
    <property type="match status" value="1"/>
</dbReference>
<evidence type="ECO:0000313" key="8">
    <source>
        <dbReference type="EMBL" id="CAF1162090.1"/>
    </source>
</evidence>
<evidence type="ECO:0000256" key="3">
    <source>
        <dbReference type="ARBA" id="ARBA00022670"/>
    </source>
</evidence>
<dbReference type="EC" id="3.4.19.12" evidence="2"/>
<dbReference type="EMBL" id="CAJNOM010000433">
    <property type="protein sequence ID" value="CAF1435766.1"/>
    <property type="molecule type" value="Genomic_DNA"/>
</dbReference>
<dbReference type="PANTHER" id="PTHR13291">
    <property type="entry name" value="JOSEPHIN 1, 2"/>
    <property type="match status" value="1"/>
</dbReference>
<dbReference type="GO" id="GO:0004843">
    <property type="term" value="F:cysteine-type deubiquitinase activity"/>
    <property type="evidence" value="ECO:0007669"/>
    <property type="project" value="UniProtKB-EC"/>
</dbReference>
<dbReference type="GO" id="GO:0016579">
    <property type="term" value="P:protein deubiquitination"/>
    <property type="evidence" value="ECO:0007669"/>
    <property type="project" value="InterPro"/>
</dbReference>
<feature type="active site" evidence="6">
    <location>
        <position position="123"/>
    </location>
</feature>
<accession>A0A814TMD7</accession>
<dbReference type="EMBL" id="CAJNOI010000179">
    <property type="protein sequence ID" value="CAF1162090.1"/>
    <property type="molecule type" value="Genomic_DNA"/>
</dbReference>
<keyword evidence="11" id="KW-1185">Reference proteome</keyword>
<evidence type="ECO:0000256" key="2">
    <source>
        <dbReference type="ARBA" id="ARBA00012759"/>
    </source>
</evidence>
<dbReference type="InterPro" id="IPR040053">
    <property type="entry name" value="JOSD1/2"/>
</dbReference>
<evidence type="ECO:0000313" key="9">
    <source>
        <dbReference type="EMBL" id="CAF1435766.1"/>
    </source>
</evidence>
<dbReference type="AlphaFoldDB" id="A0A814TMD7"/>
<dbReference type="EMBL" id="CAJNOM010000582">
    <property type="protein sequence ID" value="CAF1510447.1"/>
    <property type="molecule type" value="Genomic_DNA"/>
</dbReference>
<evidence type="ECO:0000256" key="5">
    <source>
        <dbReference type="ARBA" id="ARBA00022801"/>
    </source>
</evidence>
<comment type="caution">
    <text evidence="8">The sequence shown here is derived from an EMBL/GenBank/DDBJ whole genome shotgun (WGS) entry which is preliminary data.</text>
</comment>
<organism evidence="8 12">
    <name type="scientific">Adineta steineri</name>
    <dbReference type="NCBI Taxonomy" id="433720"/>
    <lineage>
        <taxon>Eukaryota</taxon>
        <taxon>Metazoa</taxon>
        <taxon>Spiralia</taxon>
        <taxon>Gnathifera</taxon>
        <taxon>Rotifera</taxon>
        <taxon>Eurotatoria</taxon>
        <taxon>Bdelloidea</taxon>
        <taxon>Adinetida</taxon>
        <taxon>Adinetidae</taxon>
        <taxon>Adineta</taxon>
    </lineage>
</organism>
<keyword evidence="4" id="KW-0833">Ubl conjugation pathway</keyword>
<dbReference type="InterPro" id="IPR006155">
    <property type="entry name" value="Josephin"/>
</dbReference>
<feature type="domain" description="Josephin" evidence="7">
    <location>
        <begin position="5"/>
        <end position="183"/>
    </location>
</feature>
<evidence type="ECO:0000259" key="7">
    <source>
        <dbReference type="PROSITE" id="PS50957"/>
    </source>
</evidence>
<dbReference type="Gene3D" id="3.90.70.40">
    <property type="match status" value="1"/>
</dbReference>
<dbReference type="Proteomes" id="UP000663832">
    <property type="component" value="Unassembled WGS sequence"/>
</dbReference>
<keyword evidence="3" id="KW-0645">Protease</keyword>
<dbReference type="PANTHER" id="PTHR13291:SF0">
    <property type="entry name" value="JOSEPHIN-LIKE PROTEIN"/>
    <property type="match status" value="1"/>
</dbReference>
<proteinExistence type="predicted"/>
<feature type="active site" evidence="6">
    <location>
        <position position="18"/>
    </location>
</feature>
<comment type="catalytic activity">
    <reaction evidence="1">
        <text>Thiol-dependent hydrolysis of ester, thioester, amide, peptide and isopeptide bonds formed by the C-terminal Gly of ubiquitin (a 76-residue protein attached to proteins as an intracellular targeting signal).</text>
        <dbReference type="EC" id="3.4.19.12"/>
    </reaction>
</comment>
<sequence length="183" mass="21791">MNNDKPDLYHEKQRLQLCALHSLNSLFQKPLFNKQKLDSIVHEYDKSWCWNEYSTLFTGNYDLTIILDALKQQGYTLRAIDVNESLDIFHFKDCLGLLLNIPLERPFFDRLPLVRSWTKPGRHWFSIKSINGENYYNLDSKLSQPKLIGNETDLKQYLNTLNRTETYMYIVIDETMVEKFEQK</sequence>
<keyword evidence="5 6" id="KW-0378">Hydrolase</keyword>
<reference evidence="8" key="1">
    <citation type="submission" date="2021-02" db="EMBL/GenBank/DDBJ databases">
        <authorList>
            <person name="Nowell W R."/>
        </authorList>
    </citation>
    <scope>NUCLEOTIDE SEQUENCE</scope>
</reference>
<feature type="active site" evidence="6">
    <location>
        <position position="139"/>
    </location>
</feature>
<evidence type="ECO:0000256" key="4">
    <source>
        <dbReference type="ARBA" id="ARBA00022786"/>
    </source>
</evidence>
<gene>
    <name evidence="8" type="ORF">BJG266_LOCUS24696</name>
    <name evidence="9" type="ORF">QVE165_LOCUS39270</name>
    <name evidence="10" type="ORF">QVE165_LOCUS44087</name>
</gene>
<evidence type="ECO:0000313" key="11">
    <source>
        <dbReference type="Proteomes" id="UP000663832"/>
    </source>
</evidence>